<comment type="caution">
    <text evidence="2">The sequence shown here is derived from an EMBL/GenBank/DDBJ whole genome shotgun (WGS) entry which is preliminary data.</text>
</comment>
<name>A0A9J6EEV4_RHIMP</name>
<reference evidence="2" key="1">
    <citation type="journal article" date="2020" name="Cell">
        <title>Large-Scale Comparative Analyses of Tick Genomes Elucidate Their Genetic Diversity and Vector Capacities.</title>
        <authorList>
            <consortium name="Tick Genome and Microbiome Consortium (TIGMIC)"/>
            <person name="Jia N."/>
            <person name="Wang J."/>
            <person name="Shi W."/>
            <person name="Du L."/>
            <person name="Sun Y."/>
            <person name="Zhan W."/>
            <person name="Jiang J.F."/>
            <person name="Wang Q."/>
            <person name="Zhang B."/>
            <person name="Ji P."/>
            <person name="Bell-Sakyi L."/>
            <person name="Cui X.M."/>
            <person name="Yuan T.T."/>
            <person name="Jiang B.G."/>
            <person name="Yang W.F."/>
            <person name="Lam T.T."/>
            <person name="Chang Q.C."/>
            <person name="Ding S.J."/>
            <person name="Wang X.J."/>
            <person name="Zhu J.G."/>
            <person name="Ruan X.D."/>
            <person name="Zhao L."/>
            <person name="Wei J.T."/>
            <person name="Ye R.Z."/>
            <person name="Que T.C."/>
            <person name="Du C.H."/>
            <person name="Zhou Y.H."/>
            <person name="Cheng J.X."/>
            <person name="Dai P.F."/>
            <person name="Guo W.B."/>
            <person name="Han X.H."/>
            <person name="Huang E.J."/>
            <person name="Li L.F."/>
            <person name="Wei W."/>
            <person name="Gao Y.C."/>
            <person name="Liu J.Z."/>
            <person name="Shao H.Z."/>
            <person name="Wang X."/>
            <person name="Wang C.C."/>
            <person name="Yang T.C."/>
            <person name="Huo Q.B."/>
            <person name="Li W."/>
            <person name="Chen H.Y."/>
            <person name="Chen S.E."/>
            <person name="Zhou L.G."/>
            <person name="Ni X.B."/>
            <person name="Tian J.H."/>
            <person name="Sheng Y."/>
            <person name="Liu T."/>
            <person name="Pan Y.S."/>
            <person name="Xia L.Y."/>
            <person name="Li J."/>
            <person name="Zhao F."/>
            <person name="Cao W.C."/>
        </authorList>
    </citation>
    <scope>NUCLEOTIDE SEQUENCE</scope>
    <source>
        <strain evidence="2">Rmic-2018</strain>
    </source>
</reference>
<accession>A0A9J6EEV4</accession>
<sequence length="179" mass="20122">MQLAETHEHILGQNVEIPKDRRQVRSGRVKRHYEMNSCNTSLTTERKSDTQVAECRSVIQKPAVVPLSLETACSGGLSSIEPETTTTADERPLPANHYQPPYDSNVLSVDNSSKTIKPEQPCFEVVESCATEKGVGEDQQELEEHDQRIIFSLISVGLDTMVDEIRRMRRHPESMGITM</sequence>
<proteinExistence type="predicted"/>
<feature type="region of interest" description="Disordered" evidence="1">
    <location>
        <begin position="76"/>
        <end position="103"/>
    </location>
</feature>
<evidence type="ECO:0000256" key="1">
    <source>
        <dbReference type="SAM" id="MobiDB-lite"/>
    </source>
</evidence>
<protein>
    <submittedName>
        <fullName evidence="2">Uncharacterized protein</fullName>
    </submittedName>
</protein>
<gene>
    <name evidence="2" type="ORF">HPB51_001939</name>
</gene>
<feature type="region of interest" description="Disordered" evidence="1">
    <location>
        <begin position="1"/>
        <end position="27"/>
    </location>
</feature>
<keyword evidence="3" id="KW-1185">Reference proteome</keyword>
<reference evidence="2" key="2">
    <citation type="submission" date="2021-09" db="EMBL/GenBank/DDBJ databases">
        <authorList>
            <person name="Jia N."/>
            <person name="Wang J."/>
            <person name="Shi W."/>
            <person name="Du L."/>
            <person name="Sun Y."/>
            <person name="Zhan W."/>
            <person name="Jiang J."/>
            <person name="Wang Q."/>
            <person name="Zhang B."/>
            <person name="Ji P."/>
            <person name="Sakyi L.B."/>
            <person name="Cui X."/>
            <person name="Yuan T."/>
            <person name="Jiang B."/>
            <person name="Yang W."/>
            <person name="Lam T.T.-Y."/>
            <person name="Chang Q."/>
            <person name="Ding S."/>
            <person name="Wang X."/>
            <person name="Zhu J."/>
            <person name="Ruan X."/>
            <person name="Zhao L."/>
            <person name="Wei J."/>
            <person name="Que T."/>
            <person name="Du C."/>
            <person name="Cheng J."/>
            <person name="Dai P."/>
            <person name="Han X."/>
            <person name="Huang E."/>
            <person name="Gao Y."/>
            <person name="Liu J."/>
            <person name="Shao H."/>
            <person name="Ye R."/>
            <person name="Li L."/>
            <person name="Wei W."/>
            <person name="Wang X."/>
            <person name="Wang C."/>
            <person name="Huo Q."/>
            <person name="Li W."/>
            <person name="Guo W."/>
            <person name="Chen H."/>
            <person name="Chen S."/>
            <person name="Zhou L."/>
            <person name="Zhou L."/>
            <person name="Ni X."/>
            <person name="Tian J."/>
            <person name="Zhou Y."/>
            <person name="Sheng Y."/>
            <person name="Liu T."/>
            <person name="Pan Y."/>
            <person name="Xia L."/>
            <person name="Li J."/>
            <person name="Zhao F."/>
            <person name="Cao W."/>
        </authorList>
    </citation>
    <scope>NUCLEOTIDE SEQUENCE</scope>
    <source>
        <strain evidence="2">Rmic-2018</strain>
        <tissue evidence="2">Larvae</tissue>
    </source>
</reference>
<dbReference type="AlphaFoldDB" id="A0A9J6EEV4"/>
<evidence type="ECO:0000313" key="3">
    <source>
        <dbReference type="Proteomes" id="UP000821866"/>
    </source>
</evidence>
<feature type="compositionally biased region" description="Basic and acidic residues" evidence="1">
    <location>
        <begin position="1"/>
        <end position="10"/>
    </location>
</feature>
<evidence type="ECO:0000313" key="2">
    <source>
        <dbReference type="EMBL" id="KAH8032804.1"/>
    </source>
</evidence>
<organism evidence="2 3">
    <name type="scientific">Rhipicephalus microplus</name>
    <name type="common">Cattle tick</name>
    <name type="synonym">Boophilus microplus</name>
    <dbReference type="NCBI Taxonomy" id="6941"/>
    <lineage>
        <taxon>Eukaryota</taxon>
        <taxon>Metazoa</taxon>
        <taxon>Ecdysozoa</taxon>
        <taxon>Arthropoda</taxon>
        <taxon>Chelicerata</taxon>
        <taxon>Arachnida</taxon>
        <taxon>Acari</taxon>
        <taxon>Parasitiformes</taxon>
        <taxon>Ixodida</taxon>
        <taxon>Ixodoidea</taxon>
        <taxon>Ixodidae</taxon>
        <taxon>Rhipicephalinae</taxon>
        <taxon>Rhipicephalus</taxon>
        <taxon>Boophilus</taxon>
    </lineage>
</organism>
<dbReference type="Proteomes" id="UP000821866">
    <property type="component" value="Chromosome 2"/>
</dbReference>
<dbReference type="EMBL" id="JABSTU010000004">
    <property type="protein sequence ID" value="KAH8032804.1"/>
    <property type="molecule type" value="Genomic_DNA"/>
</dbReference>